<dbReference type="GO" id="GO:0010436">
    <property type="term" value="F:carotenoid dioxygenase activity"/>
    <property type="evidence" value="ECO:0007669"/>
    <property type="project" value="TreeGrafter"/>
</dbReference>
<dbReference type="EC" id="1.13.11.-" evidence="6"/>
<comment type="cofactor">
    <cofactor evidence="5 6">
        <name>Fe(2+)</name>
        <dbReference type="ChEBI" id="CHEBI:29033"/>
    </cofactor>
    <text evidence="5 6">Binds 1 Fe(2+) ion per subunit.</text>
</comment>
<evidence type="ECO:0000256" key="2">
    <source>
        <dbReference type="ARBA" id="ARBA00022723"/>
    </source>
</evidence>
<dbReference type="AlphaFoldDB" id="A0A1X2DCF7"/>
<dbReference type="PANTHER" id="PTHR10543">
    <property type="entry name" value="BETA-CAROTENE DIOXYGENASE"/>
    <property type="match status" value="1"/>
</dbReference>
<dbReference type="InterPro" id="IPR004294">
    <property type="entry name" value="Carotenoid_Oase"/>
</dbReference>
<sequence length="502" mass="55560">MTAMRTAKQQNPYLDGFLAPVAVEVTATDLTVTGRIPDHLDGRYLRNGPNPAAEVDPAIYHWFSGDGMVHGVALRGGQARWYRNRWVRSRPVCAALGERAPSRLDPRAGLLFLGANTNVLTHAGRTLALVEGGVANYELTEELDTMGTCDFDGTLAGGYTAHPHRDPRTGELHAVSYSFARGRTVQYSVIDTQGHARRTVDIEVSGSPAMHDFSLTDKYVVIYDLPVTFDPVQVLPVKMPRWLGLPARLVMQSLIGRVRVPSPIAAMVNRNPKPSDRLPYAWNPNYPARIGVMPREGTNRDIRWFDIEPCYVYHPLNAYSQTRSDSGAEVLVLDVVRYSRMFDRDRRGPGDTRPSLDRWTVNLDTGAVTTECHDDRSQEFPRINETLLGGEHRYGYTLGLEGGFLSGGASPMSTSLYKHDYATGSSEVAPLDPDLLLGEMCFVPNPESRAEDDGILMGYGYHRGRDEGQLLLLDAQTLESIATVHLPQRVPMGFHGNWAPTA</sequence>
<keyword evidence="6" id="KW-0223">Dioxygenase</keyword>
<evidence type="ECO:0000256" key="6">
    <source>
        <dbReference type="RuleBase" id="RU364048"/>
    </source>
</evidence>
<keyword evidence="3 6" id="KW-0560">Oxidoreductase</keyword>
<evidence type="ECO:0000313" key="8">
    <source>
        <dbReference type="Proteomes" id="UP000193087"/>
    </source>
</evidence>
<feature type="binding site" evidence="5">
    <location>
        <position position="495"/>
    </location>
    <ligand>
        <name>Fe cation</name>
        <dbReference type="ChEBI" id="CHEBI:24875"/>
        <note>catalytic</note>
    </ligand>
</feature>
<evidence type="ECO:0000313" key="7">
    <source>
        <dbReference type="EMBL" id="ORW85654.1"/>
    </source>
</evidence>
<dbReference type="PANTHER" id="PTHR10543:SF89">
    <property type="entry name" value="CAROTENOID 9,10(9',10')-CLEAVAGE DIOXYGENASE 1"/>
    <property type="match status" value="1"/>
</dbReference>
<evidence type="ECO:0000256" key="4">
    <source>
        <dbReference type="ARBA" id="ARBA00023004"/>
    </source>
</evidence>
<comment type="caution">
    <text evidence="7">The sequence shown here is derived from an EMBL/GenBank/DDBJ whole genome shotgun (WGS) entry which is preliminary data.</text>
</comment>
<feature type="binding site" evidence="5">
    <location>
        <position position="162"/>
    </location>
    <ligand>
        <name>Fe cation</name>
        <dbReference type="ChEBI" id="CHEBI:24875"/>
        <note>catalytic</note>
    </ligand>
</feature>
<keyword evidence="4 5" id="KW-0408">Iron</keyword>
<accession>A0A1X2DCF7</accession>
<keyword evidence="8" id="KW-1185">Reference proteome</keyword>
<reference evidence="7 8" key="1">
    <citation type="submission" date="2016-01" db="EMBL/GenBank/DDBJ databases">
        <title>The new phylogeny of the genus Mycobacterium.</title>
        <authorList>
            <person name="Tarcisio F."/>
            <person name="Conor M."/>
            <person name="Antonella G."/>
            <person name="Elisabetta G."/>
            <person name="Giulia F.S."/>
            <person name="Sara T."/>
            <person name="Anna F."/>
            <person name="Clotilde B."/>
            <person name="Roberto B."/>
            <person name="Veronica D.S."/>
            <person name="Fabio R."/>
            <person name="Monica P."/>
            <person name="Olivier J."/>
            <person name="Enrico T."/>
            <person name="Nicola S."/>
        </authorList>
    </citation>
    <scope>NUCLEOTIDE SEQUENCE [LARGE SCALE GENOMIC DNA]</scope>
    <source>
        <strain evidence="7 8">DSM 45176</strain>
    </source>
</reference>
<dbReference type="EMBL" id="LQPQ01000029">
    <property type="protein sequence ID" value="ORW85654.1"/>
    <property type="molecule type" value="Genomic_DNA"/>
</dbReference>
<dbReference type="OrthoDB" id="6636843at2"/>
<dbReference type="Proteomes" id="UP000193087">
    <property type="component" value="Unassembled WGS sequence"/>
</dbReference>
<feature type="binding site" evidence="5">
    <location>
        <position position="211"/>
    </location>
    <ligand>
        <name>Fe cation</name>
        <dbReference type="ChEBI" id="CHEBI:24875"/>
        <note>catalytic</note>
    </ligand>
</feature>
<feature type="binding site" evidence="5">
    <location>
        <position position="314"/>
    </location>
    <ligand>
        <name>Fe cation</name>
        <dbReference type="ChEBI" id="CHEBI:24875"/>
        <note>catalytic</note>
    </ligand>
</feature>
<proteinExistence type="inferred from homology"/>
<evidence type="ECO:0000256" key="1">
    <source>
        <dbReference type="ARBA" id="ARBA00006787"/>
    </source>
</evidence>
<dbReference type="GO" id="GO:0016121">
    <property type="term" value="P:carotene catabolic process"/>
    <property type="evidence" value="ECO:0007669"/>
    <property type="project" value="TreeGrafter"/>
</dbReference>
<dbReference type="STRING" id="486698.AWC22_11555"/>
<gene>
    <name evidence="7" type="ORF">AWC22_11555</name>
</gene>
<name>A0A1X2DCF7_9MYCO</name>
<keyword evidence="2 5" id="KW-0479">Metal-binding</keyword>
<evidence type="ECO:0000256" key="3">
    <source>
        <dbReference type="ARBA" id="ARBA00023002"/>
    </source>
</evidence>
<dbReference type="Pfam" id="PF03055">
    <property type="entry name" value="RPE65"/>
    <property type="match status" value="1"/>
</dbReference>
<organism evidence="7 8">
    <name type="scientific">Mycobacterium riyadhense</name>
    <dbReference type="NCBI Taxonomy" id="486698"/>
    <lineage>
        <taxon>Bacteria</taxon>
        <taxon>Bacillati</taxon>
        <taxon>Actinomycetota</taxon>
        <taxon>Actinomycetes</taxon>
        <taxon>Mycobacteriales</taxon>
        <taxon>Mycobacteriaceae</taxon>
        <taxon>Mycobacterium</taxon>
    </lineage>
</organism>
<protein>
    <recommendedName>
        <fullName evidence="6">Dioxygenase</fullName>
        <ecNumber evidence="6">1.13.11.-</ecNumber>
    </recommendedName>
</protein>
<dbReference type="GO" id="GO:0046872">
    <property type="term" value="F:metal ion binding"/>
    <property type="evidence" value="ECO:0007669"/>
    <property type="project" value="UniProtKB-KW"/>
</dbReference>
<evidence type="ECO:0000256" key="5">
    <source>
        <dbReference type="PIRSR" id="PIRSR604294-1"/>
    </source>
</evidence>
<comment type="similarity">
    <text evidence="1 6">Belongs to the carotenoid oxygenase family.</text>
</comment>